<dbReference type="GO" id="GO:0009372">
    <property type="term" value="P:quorum sensing"/>
    <property type="evidence" value="ECO:0007669"/>
    <property type="project" value="UniProtKB-UniRule"/>
</dbReference>
<reference evidence="15 16" key="1">
    <citation type="journal article" date="2015" name="Genome Announc.">
        <title>Expanding the biotechnology potential of lactobacilli through comparative genomics of 213 strains and associated genera.</title>
        <authorList>
            <person name="Sun Z."/>
            <person name="Harris H.M."/>
            <person name="McCann A."/>
            <person name="Guo C."/>
            <person name="Argimon S."/>
            <person name="Zhang W."/>
            <person name="Yang X."/>
            <person name="Jeffery I.B."/>
            <person name="Cooney J.C."/>
            <person name="Kagawa T.F."/>
            <person name="Liu W."/>
            <person name="Song Y."/>
            <person name="Salvetti E."/>
            <person name="Wrobel A."/>
            <person name="Rasinkangas P."/>
            <person name="Parkhill J."/>
            <person name="Rea M.C."/>
            <person name="O'Sullivan O."/>
            <person name="Ritari J."/>
            <person name="Douillard F.P."/>
            <person name="Paul Ross R."/>
            <person name="Yang R."/>
            <person name="Briner A.E."/>
            <person name="Felis G.E."/>
            <person name="de Vos W.M."/>
            <person name="Barrangou R."/>
            <person name="Klaenhammer T.R."/>
            <person name="Caufield P.W."/>
            <person name="Cui Y."/>
            <person name="Zhang H."/>
            <person name="O'Toole P.W."/>
        </authorList>
    </citation>
    <scope>NUCLEOTIDE SEQUENCE [LARGE SCALE GENOMIC DNA]</scope>
    <source>
        <strain evidence="15 16">DSM 15353</strain>
    </source>
</reference>
<comment type="caution">
    <text evidence="15">The sequence shown here is derived from an EMBL/GenBank/DDBJ whole genome shotgun (WGS) entry which is preliminary data.</text>
</comment>
<protein>
    <recommendedName>
        <fullName evidence="5 14">S-ribosylhomocysteine lyase</fullName>
        <ecNumber evidence="4 14">4.4.1.21</ecNumber>
    </recommendedName>
    <alternativeName>
        <fullName evidence="12 14">AI-2 synthesis protein</fullName>
    </alternativeName>
    <alternativeName>
        <fullName evidence="13 14">Autoinducer-2 production protein LuxS</fullName>
    </alternativeName>
</protein>
<keyword evidence="6 14" id="KW-0673">Quorum sensing</keyword>
<evidence type="ECO:0000256" key="7">
    <source>
        <dbReference type="ARBA" id="ARBA00022723"/>
    </source>
</evidence>
<evidence type="ECO:0000256" key="4">
    <source>
        <dbReference type="ARBA" id="ARBA00012240"/>
    </source>
</evidence>
<gene>
    <name evidence="14" type="primary">luxS</name>
    <name evidence="15" type="ORF">IV43_GL002269</name>
</gene>
<accession>A0A0R2JV78</accession>
<dbReference type="PATRIC" id="fig|89059.3.peg.2390"/>
<dbReference type="AlphaFoldDB" id="A0A0R2JV78"/>
<evidence type="ECO:0000313" key="16">
    <source>
        <dbReference type="Proteomes" id="UP000051491"/>
    </source>
</evidence>
<keyword evidence="10 14" id="KW-0456">Lyase</keyword>
<evidence type="ECO:0000256" key="6">
    <source>
        <dbReference type="ARBA" id="ARBA00022654"/>
    </source>
</evidence>
<name>A0A0R2JV78_9LACO</name>
<dbReference type="InterPro" id="IPR037005">
    <property type="entry name" value="LuxS_sf"/>
</dbReference>
<keyword evidence="7 14" id="KW-0479">Metal-binding</keyword>
<dbReference type="InterPro" id="IPR003815">
    <property type="entry name" value="S-ribosylhomocysteinase"/>
</dbReference>
<dbReference type="PRINTS" id="PR01487">
    <property type="entry name" value="LUXSPROTEIN"/>
</dbReference>
<feature type="binding site" evidence="14">
    <location>
        <position position="75"/>
    </location>
    <ligand>
        <name>Fe cation</name>
        <dbReference type="ChEBI" id="CHEBI:24875"/>
    </ligand>
</feature>
<proteinExistence type="inferred from homology"/>
<evidence type="ECO:0000256" key="5">
    <source>
        <dbReference type="ARBA" id="ARBA00015130"/>
    </source>
</evidence>
<evidence type="ECO:0000256" key="12">
    <source>
        <dbReference type="ARBA" id="ARBA00030600"/>
    </source>
</evidence>
<dbReference type="Proteomes" id="UP000051491">
    <property type="component" value="Unassembled WGS sequence"/>
</dbReference>
<evidence type="ECO:0000256" key="11">
    <source>
        <dbReference type="ARBA" id="ARBA00024654"/>
    </source>
</evidence>
<keyword evidence="9 14" id="KW-0408">Iron</keyword>
<dbReference type="SUPFAM" id="SSF63411">
    <property type="entry name" value="LuxS/MPP-like metallohydrolase"/>
    <property type="match status" value="1"/>
</dbReference>
<dbReference type="InterPro" id="IPR011249">
    <property type="entry name" value="Metalloenz_LuxS/M16"/>
</dbReference>
<feature type="binding site" evidence="14">
    <location>
        <position position="140"/>
    </location>
    <ligand>
        <name>Fe cation</name>
        <dbReference type="ChEBI" id="CHEBI:24875"/>
    </ligand>
</feature>
<dbReference type="NCBIfam" id="NF002608">
    <property type="entry name" value="PRK02260.3-1"/>
    <property type="match status" value="1"/>
</dbReference>
<comment type="subunit">
    <text evidence="3 14">Homodimer.</text>
</comment>
<dbReference type="HAMAP" id="MF_00091">
    <property type="entry name" value="LuxS"/>
    <property type="match status" value="1"/>
</dbReference>
<sequence>MKLLKLIYIYLKIGEIILAKVESFTLDHTAVKAPYVRLITTEEGAKGDKIANYDLRLVQPNENAIPTAGLHTIEHMLAGYLRDYMDGVIDCSPFGCRTGFHLITWGEHDTVEVATALKKSLEDISQASWDDVQGTDIKSCGNYRDHSLFSAQEWAKKILSEGISSDPYERKVVE</sequence>
<comment type="similarity">
    <text evidence="2 14">Belongs to the LuxS family.</text>
</comment>
<evidence type="ECO:0000256" key="10">
    <source>
        <dbReference type="ARBA" id="ARBA00023239"/>
    </source>
</evidence>
<feature type="binding site" evidence="14">
    <location>
        <position position="71"/>
    </location>
    <ligand>
        <name>Fe cation</name>
        <dbReference type="ChEBI" id="CHEBI:24875"/>
    </ligand>
</feature>
<dbReference type="Pfam" id="PF02664">
    <property type="entry name" value="LuxS"/>
    <property type="match status" value="1"/>
</dbReference>
<comment type="cofactor">
    <cofactor evidence="14">
        <name>Fe cation</name>
        <dbReference type="ChEBI" id="CHEBI:24875"/>
    </cofactor>
    <text evidence="14">Binds 1 Fe cation per subunit.</text>
</comment>
<dbReference type="NCBIfam" id="NF002606">
    <property type="entry name" value="PRK02260.2-4"/>
    <property type="match status" value="1"/>
</dbReference>
<evidence type="ECO:0000256" key="3">
    <source>
        <dbReference type="ARBA" id="ARBA00011738"/>
    </source>
</evidence>
<organism evidence="15 16">
    <name type="scientific">Ligilactobacillus acidipiscis</name>
    <dbReference type="NCBI Taxonomy" id="89059"/>
    <lineage>
        <taxon>Bacteria</taxon>
        <taxon>Bacillati</taxon>
        <taxon>Bacillota</taxon>
        <taxon>Bacilli</taxon>
        <taxon>Lactobacillales</taxon>
        <taxon>Lactobacillaceae</taxon>
        <taxon>Ligilactobacillus</taxon>
    </lineage>
</organism>
<dbReference type="STRING" id="89059.LAC1533_0842"/>
<comment type="function">
    <text evidence="11 14">Involved in the synthesis of autoinducer 2 (AI-2) which is secreted by bacteria and is used to communicate both the cell density and the metabolic potential of the environment. The regulation of gene expression in response to changes in cell density is called quorum sensing. Catalyzes the transformation of S-ribosylhomocysteine (RHC) to homocysteine (HC) and 4,5-dihydroxy-2,3-pentadione (DPD).</text>
</comment>
<evidence type="ECO:0000256" key="9">
    <source>
        <dbReference type="ARBA" id="ARBA00023004"/>
    </source>
</evidence>
<dbReference type="Gene3D" id="3.30.1360.80">
    <property type="entry name" value="S-ribosylhomocysteinase (LuxS)"/>
    <property type="match status" value="1"/>
</dbReference>
<comment type="catalytic activity">
    <reaction evidence="1 14">
        <text>S-(5-deoxy-D-ribos-5-yl)-L-homocysteine = (S)-4,5-dihydroxypentane-2,3-dione + L-homocysteine</text>
        <dbReference type="Rhea" id="RHEA:17753"/>
        <dbReference type="ChEBI" id="CHEBI:29484"/>
        <dbReference type="ChEBI" id="CHEBI:58195"/>
        <dbReference type="ChEBI" id="CHEBI:58199"/>
        <dbReference type="EC" id="4.4.1.21"/>
    </reaction>
</comment>
<dbReference type="PIRSF" id="PIRSF006160">
    <property type="entry name" value="AI2"/>
    <property type="match status" value="1"/>
</dbReference>
<evidence type="ECO:0000256" key="1">
    <source>
        <dbReference type="ARBA" id="ARBA00000297"/>
    </source>
</evidence>
<evidence type="ECO:0000256" key="13">
    <source>
        <dbReference type="ARBA" id="ARBA00031777"/>
    </source>
</evidence>
<dbReference type="PANTHER" id="PTHR35799">
    <property type="entry name" value="S-RIBOSYLHOMOCYSTEINE LYASE"/>
    <property type="match status" value="1"/>
</dbReference>
<dbReference type="PANTHER" id="PTHR35799:SF1">
    <property type="entry name" value="S-RIBOSYLHOMOCYSTEINE LYASE"/>
    <property type="match status" value="1"/>
</dbReference>
<dbReference type="EC" id="4.4.1.21" evidence="4 14"/>
<dbReference type="GO" id="GO:0043768">
    <property type="term" value="F:S-ribosylhomocysteine lyase activity"/>
    <property type="evidence" value="ECO:0007669"/>
    <property type="project" value="UniProtKB-UniRule"/>
</dbReference>
<keyword evidence="8 14" id="KW-0071">Autoinducer synthesis</keyword>
<evidence type="ECO:0000256" key="8">
    <source>
        <dbReference type="ARBA" id="ARBA00022929"/>
    </source>
</evidence>
<dbReference type="GO" id="GO:0005506">
    <property type="term" value="F:iron ion binding"/>
    <property type="evidence" value="ECO:0007669"/>
    <property type="project" value="InterPro"/>
</dbReference>
<evidence type="ECO:0000313" key="15">
    <source>
        <dbReference type="EMBL" id="KRN80952.1"/>
    </source>
</evidence>
<evidence type="ECO:0000256" key="2">
    <source>
        <dbReference type="ARBA" id="ARBA00007311"/>
    </source>
</evidence>
<dbReference type="EMBL" id="JQBK01000098">
    <property type="protein sequence ID" value="KRN80952.1"/>
    <property type="molecule type" value="Genomic_DNA"/>
</dbReference>
<evidence type="ECO:0000256" key="14">
    <source>
        <dbReference type="HAMAP-Rule" id="MF_00091"/>
    </source>
</evidence>